<dbReference type="InParanoid" id="A0A0C3EY73"/>
<dbReference type="Pfam" id="PF00752">
    <property type="entry name" value="XPG_N"/>
    <property type="match status" value="1"/>
</dbReference>
<reference evidence="4 5" key="1">
    <citation type="submission" date="2014-04" db="EMBL/GenBank/DDBJ databases">
        <authorList>
            <consortium name="DOE Joint Genome Institute"/>
            <person name="Kuo A."/>
            <person name="Tarkka M."/>
            <person name="Buscot F."/>
            <person name="Kohler A."/>
            <person name="Nagy L.G."/>
            <person name="Floudas D."/>
            <person name="Copeland A."/>
            <person name="Barry K.W."/>
            <person name="Cichocki N."/>
            <person name="Veneault-Fourrey C."/>
            <person name="LaButti K."/>
            <person name="Lindquist E.A."/>
            <person name="Lipzen A."/>
            <person name="Lundell T."/>
            <person name="Morin E."/>
            <person name="Murat C."/>
            <person name="Sun H."/>
            <person name="Tunlid A."/>
            <person name="Henrissat B."/>
            <person name="Grigoriev I.V."/>
            <person name="Hibbett D.S."/>
            <person name="Martin F."/>
            <person name="Nordberg H.P."/>
            <person name="Cantor M.N."/>
            <person name="Hua S.X."/>
        </authorList>
    </citation>
    <scope>NUCLEOTIDE SEQUENCE [LARGE SCALE GENOMIC DNA]</scope>
    <source>
        <strain evidence="4 5">F 1598</strain>
    </source>
</reference>
<dbReference type="SMART" id="SM00484">
    <property type="entry name" value="XPGI"/>
    <property type="match status" value="1"/>
</dbReference>
<dbReference type="EMBL" id="KN833024">
    <property type="protein sequence ID" value="KIM77465.1"/>
    <property type="molecule type" value="Genomic_DNA"/>
</dbReference>
<name>A0A0C3EY73_PILCF</name>
<protein>
    <recommendedName>
        <fullName evidence="3">XPG-I domain-containing protein</fullName>
    </recommendedName>
</protein>
<keyword evidence="2" id="KW-0378">Hydrolase</keyword>
<accession>A0A0C3EY73</accession>
<evidence type="ECO:0000256" key="2">
    <source>
        <dbReference type="ARBA" id="ARBA00022801"/>
    </source>
</evidence>
<evidence type="ECO:0000313" key="5">
    <source>
        <dbReference type="Proteomes" id="UP000054166"/>
    </source>
</evidence>
<evidence type="ECO:0000259" key="3">
    <source>
        <dbReference type="SMART" id="SM00484"/>
    </source>
</evidence>
<feature type="domain" description="XPG-I" evidence="3">
    <location>
        <begin position="114"/>
        <end position="183"/>
    </location>
</feature>
<dbReference type="InterPro" id="IPR029060">
    <property type="entry name" value="PIN-like_dom_sf"/>
</dbReference>
<dbReference type="Gene3D" id="3.40.50.1010">
    <property type="entry name" value="5'-nuclease"/>
    <property type="match status" value="2"/>
</dbReference>
<dbReference type="OrthoDB" id="2148513at2759"/>
<dbReference type="CDD" id="cd09870">
    <property type="entry name" value="PIN_YEN1"/>
    <property type="match status" value="1"/>
</dbReference>
<sequence length="522" mass="57631">MGIRGLWPLLEPAGIPISIRNHAIQHGFVNNIRRDRTLSVGVDASNWICAARARHGKTQNPELTVLLMRCERLALLPVKAHFVFDGKERPRLKRNKNVRGTDHWSADPFKSILDIFGFSHSEALGEAEVELARMSRAGVIDLVFTEDSDAVVFGTVQVVRERGVDDDSPIHESDAILYKAEDIESHPQLGLTSADFVFIALICGGDYSKGLEGFGAKIALQLARSGFGVDLLKAVAHSGALDEWRQGVRLELLYNRSQHLSFRHPKLSGNIPDNFPDLDVLNLYINPASHENDLSASPPLTFVCTQPQVTQLAVLASTTFQWGRSAEDLFKRYRDHIFPTMAVRQLIESAVSIDGGSLTAGAECCPMLRSIIGERSSASTCFLPEYRVLLAIPSRLIRDICGSLPGPPSQPQIVAIEKVCKKYRAWLPRTMVELVRPDLVSSYERFDPKKEKRPTPVPMSASPPTQAILLVMNENPSGTQMSKLRGTGPKPGQIVYDITMLSDAESEMAGKILTLLTWASSY</sequence>
<gene>
    <name evidence="4" type="ORF">PILCRDRAFT_825248</name>
</gene>
<proteinExistence type="predicted"/>
<evidence type="ECO:0000256" key="1">
    <source>
        <dbReference type="ARBA" id="ARBA00022722"/>
    </source>
</evidence>
<dbReference type="STRING" id="765440.A0A0C3EY73"/>
<dbReference type="InterPro" id="IPR036279">
    <property type="entry name" value="5-3_exonuclease_C_sf"/>
</dbReference>
<dbReference type="Gene3D" id="1.10.150.20">
    <property type="entry name" value="5' to 3' exonuclease, C-terminal subdomain"/>
    <property type="match status" value="1"/>
</dbReference>
<dbReference type="AlphaFoldDB" id="A0A0C3EY73"/>
<dbReference type="PANTHER" id="PTHR11081">
    <property type="entry name" value="FLAP ENDONUCLEASE FAMILY MEMBER"/>
    <property type="match status" value="1"/>
</dbReference>
<keyword evidence="1" id="KW-0540">Nuclease</keyword>
<dbReference type="HOGENOM" id="CLU_007575_3_0_1"/>
<dbReference type="InterPro" id="IPR006085">
    <property type="entry name" value="XPG_DNA_repair_N"/>
</dbReference>
<evidence type="ECO:0000313" key="4">
    <source>
        <dbReference type="EMBL" id="KIM77465.1"/>
    </source>
</evidence>
<dbReference type="Proteomes" id="UP000054166">
    <property type="component" value="Unassembled WGS sequence"/>
</dbReference>
<dbReference type="PRINTS" id="PR00853">
    <property type="entry name" value="XPGRADSUPER"/>
</dbReference>
<dbReference type="GO" id="GO:0006281">
    <property type="term" value="P:DNA repair"/>
    <property type="evidence" value="ECO:0007669"/>
    <property type="project" value="UniProtKB-ARBA"/>
</dbReference>
<dbReference type="SUPFAM" id="SSF47807">
    <property type="entry name" value="5' to 3' exonuclease, C-terminal subdomain"/>
    <property type="match status" value="1"/>
</dbReference>
<dbReference type="GO" id="GO:0017108">
    <property type="term" value="F:5'-flap endonuclease activity"/>
    <property type="evidence" value="ECO:0007669"/>
    <property type="project" value="TreeGrafter"/>
</dbReference>
<dbReference type="SUPFAM" id="SSF88723">
    <property type="entry name" value="PIN domain-like"/>
    <property type="match status" value="1"/>
</dbReference>
<reference evidence="5" key="2">
    <citation type="submission" date="2015-01" db="EMBL/GenBank/DDBJ databases">
        <title>Evolutionary Origins and Diversification of the Mycorrhizal Mutualists.</title>
        <authorList>
            <consortium name="DOE Joint Genome Institute"/>
            <consortium name="Mycorrhizal Genomics Consortium"/>
            <person name="Kohler A."/>
            <person name="Kuo A."/>
            <person name="Nagy L.G."/>
            <person name="Floudas D."/>
            <person name="Copeland A."/>
            <person name="Barry K.W."/>
            <person name="Cichocki N."/>
            <person name="Veneault-Fourrey C."/>
            <person name="LaButti K."/>
            <person name="Lindquist E.A."/>
            <person name="Lipzen A."/>
            <person name="Lundell T."/>
            <person name="Morin E."/>
            <person name="Murat C."/>
            <person name="Riley R."/>
            <person name="Ohm R."/>
            <person name="Sun H."/>
            <person name="Tunlid A."/>
            <person name="Henrissat B."/>
            <person name="Grigoriev I.V."/>
            <person name="Hibbett D.S."/>
            <person name="Martin F."/>
        </authorList>
    </citation>
    <scope>NUCLEOTIDE SEQUENCE [LARGE SCALE GENOMIC DNA]</scope>
    <source>
        <strain evidence="5">F 1598</strain>
    </source>
</reference>
<dbReference type="PANTHER" id="PTHR11081:SF75">
    <property type="entry name" value="ENDONUCLEASE, PUTATIVE (AFU_ORTHOLOGUE AFUA_3G13260)-RELATED"/>
    <property type="match status" value="1"/>
</dbReference>
<dbReference type="InterPro" id="IPR006084">
    <property type="entry name" value="XPG/Rad2"/>
</dbReference>
<keyword evidence="5" id="KW-1185">Reference proteome</keyword>
<dbReference type="Pfam" id="PF00867">
    <property type="entry name" value="XPG_I"/>
    <property type="match status" value="1"/>
</dbReference>
<organism evidence="4 5">
    <name type="scientific">Piloderma croceum (strain F 1598)</name>
    <dbReference type="NCBI Taxonomy" id="765440"/>
    <lineage>
        <taxon>Eukaryota</taxon>
        <taxon>Fungi</taxon>
        <taxon>Dikarya</taxon>
        <taxon>Basidiomycota</taxon>
        <taxon>Agaricomycotina</taxon>
        <taxon>Agaricomycetes</taxon>
        <taxon>Agaricomycetidae</taxon>
        <taxon>Atheliales</taxon>
        <taxon>Atheliaceae</taxon>
        <taxon>Piloderma</taxon>
    </lineage>
</organism>
<dbReference type="InterPro" id="IPR006086">
    <property type="entry name" value="XPG-I_dom"/>
</dbReference>